<evidence type="ECO:0000256" key="1">
    <source>
        <dbReference type="SAM" id="MobiDB-lite"/>
    </source>
</evidence>
<proteinExistence type="predicted"/>
<gene>
    <name evidence="2" type="ORF">FGF04_31745</name>
</gene>
<keyword evidence="3" id="KW-1185">Reference proteome</keyword>
<feature type="region of interest" description="Disordered" evidence="1">
    <location>
        <begin position="73"/>
        <end position="101"/>
    </location>
</feature>
<dbReference type="EMBL" id="VDFC01000058">
    <property type="protein sequence ID" value="KAA0927012.1"/>
    <property type="molecule type" value="Genomic_DNA"/>
</dbReference>
<comment type="caution">
    <text evidence="2">The sequence shown here is derived from an EMBL/GenBank/DDBJ whole genome shotgun (WGS) entry which is preliminary data.</text>
</comment>
<sequence>MNPWPVPVSRDRLGVLIAAYEYELGSCFRCIRKGIQVTRFGEIVSEEGETPLYACRECVQELLSIHERNMDRTGHRPRIVQLPRTSRGAEATRPQEVPPGP</sequence>
<name>A0A5B0ADR2_9ACTN</name>
<organism evidence="2 3">
    <name type="scientific">Streptomyces apricus</name>
    <dbReference type="NCBI Taxonomy" id="1828112"/>
    <lineage>
        <taxon>Bacteria</taxon>
        <taxon>Bacillati</taxon>
        <taxon>Actinomycetota</taxon>
        <taxon>Actinomycetes</taxon>
        <taxon>Kitasatosporales</taxon>
        <taxon>Streptomycetaceae</taxon>
        <taxon>Streptomyces</taxon>
    </lineage>
</organism>
<protein>
    <submittedName>
        <fullName evidence="2">Uncharacterized protein</fullName>
    </submittedName>
</protein>
<accession>A0A5B0ADR2</accession>
<reference evidence="2 3" key="1">
    <citation type="submission" date="2019-05" db="EMBL/GenBank/DDBJ databases">
        <authorList>
            <person name="Hariharan J."/>
            <person name="Choudoir M.J."/>
            <person name="Diebold P."/>
            <person name="Panke-Buisse K."/>
            <person name="Buckley D.H."/>
        </authorList>
    </citation>
    <scope>NUCLEOTIDE SEQUENCE [LARGE SCALE GENOMIC DNA]</scope>
    <source>
        <strain evidence="2 3">SUN51</strain>
    </source>
</reference>
<evidence type="ECO:0000313" key="2">
    <source>
        <dbReference type="EMBL" id="KAA0927012.1"/>
    </source>
</evidence>
<dbReference type="RefSeq" id="WP_149514827.1">
    <property type="nucleotide sequence ID" value="NZ_VDFC01000058.1"/>
</dbReference>
<dbReference type="Proteomes" id="UP000324965">
    <property type="component" value="Unassembled WGS sequence"/>
</dbReference>
<evidence type="ECO:0000313" key="3">
    <source>
        <dbReference type="Proteomes" id="UP000324965"/>
    </source>
</evidence>
<dbReference type="OrthoDB" id="4299856at2"/>
<dbReference type="AlphaFoldDB" id="A0A5B0ADR2"/>